<accession>A0ABV7ZB93</accession>
<keyword evidence="2" id="KW-1185">Reference proteome</keyword>
<dbReference type="Proteomes" id="UP001595803">
    <property type="component" value="Unassembled WGS sequence"/>
</dbReference>
<sequence length="67" mass="6759">MPHSDALKERLPAASGGRIDAFIDTFGQGYVAPAVDLGVPAARIDTVIDFAAAAEYGVTPEGNAVGG</sequence>
<reference evidence="2" key="1">
    <citation type="journal article" date="2019" name="Int. J. Syst. Evol. Microbiol.">
        <title>The Global Catalogue of Microorganisms (GCM) 10K type strain sequencing project: providing services to taxonomists for standard genome sequencing and annotation.</title>
        <authorList>
            <consortium name="The Broad Institute Genomics Platform"/>
            <consortium name="The Broad Institute Genome Sequencing Center for Infectious Disease"/>
            <person name="Wu L."/>
            <person name="Ma J."/>
        </authorList>
    </citation>
    <scope>NUCLEOTIDE SEQUENCE [LARGE SCALE GENOMIC DNA]</scope>
    <source>
        <strain evidence="2">CCTCC AB 2017081</strain>
    </source>
</reference>
<comment type="caution">
    <text evidence="1">The sequence shown here is derived from an EMBL/GenBank/DDBJ whole genome shotgun (WGS) entry which is preliminary data.</text>
</comment>
<name>A0ABV7ZB93_9DEIO</name>
<gene>
    <name evidence="1" type="ORF">ACFOSB_11895</name>
</gene>
<evidence type="ECO:0000313" key="2">
    <source>
        <dbReference type="Proteomes" id="UP001595803"/>
    </source>
</evidence>
<protein>
    <submittedName>
        <fullName evidence="1">Uncharacterized protein</fullName>
    </submittedName>
</protein>
<dbReference type="RefSeq" id="WP_322474983.1">
    <property type="nucleotide sequence ID" value="NZ_JBHRZG010000012.1"/>
</dbReference>
<proteinExistence type="predicted"/>
<evidence type="ECO:0000313" key="1">
    <source>
        <dbReference type="EMBL" id="MFC3833561.1"/>
    </source>
</evidence>
<organism evidence="1 2">
    <name type="scientific">Deinococcus rufus</name>
    <dbReference type="NCBI Taxonomy" id="2136097"/>
    <lineage>
        <taxon>Bacteria</taxon>
        <taxon>Thermotogati</taxon>
        <taxon>Deinococcota</taxon>
        <taxon>Deinococci</taxon>
        <taxon>Deinococcales</taxon>
        <taxon>Deinococcaceae</taxon>
        <taxon>Deinococcus</taxon>
    </lineage>
</organism>
<dbReference type="EMBL" id="JBHRZG010000012">
    <property type="protein sequence ID" value="MFC3833561.1"/>
    <property type="molecule type" value="Genomic_DNA"/>
</dbReference>